<evidence type="ECO:0000313" key="8">
    <source>
        <dbReference type="EMBL" id="RKP33273.1"/>
    </source>
</evidence>
<keyword evidence="9" id="KW-1185">Reference proteome</keyword>
<protein>
    <recommendedName>
        <fullName evidence="5">Purine nucleoside phosphorylase</fullName>
        <ecNumber evidence="5">2.4.2.1</ecNumber>
    </recommendedName>
    <alternativeName>
        <fullName evidence="5">Inosine-guanosine phosphorylase</fullName>
    </alternativeName>
</protein>
<keyword evidence="4 5" id="KW-0808">Transferase</keyword>
<keyword evidence="3 5" id="KW-0328">Glycosyltransferase</keyword>
<dbReference type="UniPathway" id="UPA00606"/>
<dbReference type="InterPro" id="IPR018099">
    <property type="entry name" value="Purine_phosphorylase-2_CS"/>
</dbReference>
<dbReference type="InterPro" id="IPR035994">
    <property type="entry name" value="Nucleoside_phosphorylase_sf"/>
</dbReference>
<dbReference type="SUPFAM" id="SSF53167">
    <property type="entry name" value="Purine and uridine phosphorylases"/>
    <property type="match status" value="1"/>
</dbReference>
<name>A0A4P9ZJM8_9FUNG</name>
<reference evidence="9" key="1">
    <citation type="journal article" date="2018" name="Nat. Microbiol.">
        <title>Leveraging single-cell genomics to expand the fungal tree of life.</title>
        <authorList>
            <person name="Ahrendt S.R."/>
            <person name="Quandt C.A."/>
            <person name="Ciobanu D."/>
            <person name="Clum A."/>
            <person name="Salamov A."/>
            <person name="Andreopoulos B."/>
            <person name="Cheng J.F."/>
            <person name="Woyke T."/>
            <person name="Pelin A."/>
            <person name="Henrissat B."/>
            <person name="Reynolds N.K."/>
            <person name="Benny G.L."/>
            <person name="Smith M.E."/>
            <person name="James T.Y."/>
            <person name="Grigoriev I.V."/>
        </authorList>
    </citation>
    <scope>NUCLEOTIDE SEQUENCE [LARGE SCALE GENOMIC DNA]</scope>
    <source>
        <strain evidence="9">RSA 468</strain>
    </source>
</reference>
<evidence type="ECO:0000256" key="5">
    <source>
        <dbReference type="PIRNR" id="PIRNR000477"/>
    </source>
</evidence>
<feature type="binding site" evidence="6">
    <location>
        <position position="218"/>
    </location>
    <ligand>
        <name>phosphate</name>
        <dbReference type="ChEBI" id="CHEBI:43474"/>
    </ligand>
</feature>
<feature type="binding site" evidence="6">
    <location>
        <begin position="78"/>
        <end position="80"/>
    </location>
    <ligand>
        <name>phosphate</name>
        <dbReference type="ChEBI" id="CHEBI:43474"/>
    </ligand>
</feature>
<dbReference type="AlphaFoldDB" id="A0A4P9ZJM8"/>
<evidence type="ECO:0000256" key="2">
    <source>
        <dbReference type="ARBA" id="ARBA00006751"/>
    </source>
</evidence>
<evidence type="ECO:0000256" key="1">
    <source>
        <dbReference type="ARBA" id="ARBA00005058"/>
    </source>
</evidence>
<feature type="binding site" evidence="6">
    <location>
        <position position="199"/>
    </location>
    <ligand>
        <name>a purine D-ribonucleoside</name>
        <dbReference type="ChEBI" id="CHEBI:142355"/>
    </ligand>
</feature>
<organism evidence="8 9">
    <name type="scientific">Dimargaris cristalligena</name>
    <dbReference type="NCBI Taxonomy" id="215637"/>
    <lineage>
        <taxon>Eukaryota</taxon>
        <taxon>Fungi</taxon>
        <taxon>Fungi incertae sedis</taxon>
        <taxon>Zoopagomycota</taxon>
        <taxon>Kickxellomycotina</taxon>
        <taxon>Dimargaritomycetes</taxon>
        <taxon>Dimargaritales</taxon>
        <taxon>Dimargaritaceae</taxon>
        <taxon>Dimargaris</taxon>
    </lineage>
</organism>
<evidence type="ECO:0000256" key="6">
    <source>
        <dbReference type="PIRSR" id="PIRSR000477-2"/>
    </source>
</evidence>
<dbReference type="Pfam" id="PF01048">
    <property type="entry name" value="PNP_UDP_1"/>
    <property type="match status" value="1"/>
</dbReference>
<dbReference type="CDD" id="cd09009">
    <property type="entry name" value="PNP-EcPNPII_like"/>
    <property type="match status" value="1"/>
</dbReference>
<proteinExistence type="inferred from homology"/>
<dbReference type="PROSITE" id="PS01240">
    <property type="entry name" value="PNP_MTAP_2"/>
    <property type="match status" value="1"/>
</dbReference>
<evidence type="ECO:0000313" key="9">
    <source>
        <dbReference type="Proteomes" id="UP000268162"/>
    </source>
</evidence>
<dbReference type="GO" id="GO:0005737">
    <property type="term" value="C:cytoplasm"/>
    <property type="evidence" value="ECO:0007669"/>
    <property type="project" value="TreeGrafter"/>
</dbReference>
<dbReference type="PANTHER" id="PTHR11904:SF9">
    <property type="entry name" value="PURINE NUCLEOSIDE PHOSPHORYLASE-RELATED"/>
    <property type="match status" value="1"/>
</dbReference>
<dbReference type="Proteomes" id="UP000268162">
    <property type="component" value="Unassembled WGS sequence"/>
</dbReference>
<feature type="domain" description="Nucleoside phosphorylase" evidence="7">
    <location>
        <begin position="20"/>
        <end position="251"/>
    </location>
</feature>
<dbReference type="GO" id="GO:0009116">
    <property type="term" value="P:nucleoside metabolic process"/>
    <property type="evidence" value="ECO:0007669"/>
    <property type="project" value="InterPro"/>
</dbReference>
<accession>A0A4P9ZJM8</accession>
<dbReference type="InterPro" id="IPR000845">
    <property type="entry name" value="Nucleoside_phosphorylase_d"/>
</dbReference>
<gene>
    <name evidence="8" type="ORF">BJ085DRAFT_43691</name>
</gene>
<evidence type="ECO:0000256" key="4">
    <source>
        <dbReference type="ARBA" id="ARBA00022679"/>
    </source>
</evidence>
<dbReference type="EMBL" id="ML004101">
    <property type="protein sequence ID" value="RKP33273.1"/>
    <property type="molecule type" value="Genomic_DNA"/>
</dbReference>
<dbReference type="EC" id="2.4.2.1" evidence="5"/>
<feature type="binding site" evidence="6">
    <location>
        <position position="58"/>
    </location>
    <ligand>
        <name>phosphate</name>
        <dbReference type="ChEBI" id="CHEBI:43474"/>
    </ligand>
</feature>
<dbReference type="GO" id="GO:0004731">
    <property type="term" value="F:purine-nucleoside phosphorylase activity"/>
    <property type="evidence" value="ECO:0007669"/>
    <property type="project" value="UniProtKB-EC"/>
</dbReference>
<evidence type="ECO:0000259" key="7">
    <source>
        <dbReference type="Pfam" id="PF01048"/>
    </source>
</evidence>
<comment type="function">
    <text evidence="5">The purine nucleoside phosphorylases catalyze the phosphorolytic breakdown of the N-glycosidic bond in the beta-(deoxy)ribonucleoside molecules, with the formation of the corresponding free purine bases and pentose-1-phosphate.</text>
</comment>
<comment type="similarity">
    <text evidence="2 5">Belongs to the PNP/MTAP phosphorylase family.</text>
</comment>
<dbReference type="InterPro" id="IPR011268">
    <property type="entry name" value="Purine_phosphorylase"/>
</dbReference>
<dbReference type="PIRSF" id="PIRSF000477">
    <property type="entry name" value="PurNPase"/>
    <property type="match status" value="1"/>
</dbReference>
<dbReference type="PANTHER" id="PTHR11904">
    <property type="entry name" value="METHYLTHIOADENOSINE/PURINE NUCLEOSIDE PHOSPHORYLASE"/>
    <property type="match status" value="1"/>
</dbReference>
<dbReference type="NCBIfam" id="NF006054">
    <property type="entry name" value="PRK08202.1"/>
    <property type="match status" value="1"/>
</dbReference>
<dbReference type="STRING" id="215637.A0A4P9ZJM8"/>
<sequence>MASIADHLRGAVPEHLLPSVGIVCGSGLGGLADTLEPGFVSFNYTDIPNFPQSTVAGHAGKLVFGLLRGKPTVCMVGRFHFYEGYSLETTVLPLRVMHLLGVQTLIVTNAAGSLNDAHNVGDLVLIKDHVSVPTLTGLNPLIGPNLTEFGPRFPAVSDVYDFDLRVRLAETFYRDPSLQARGMSIHEGVYTFVSGPSYESRAEGRFLRSIGADVVGMSTIPEIITAAHCGLKLICLSLITNKVVIRPEPSALAEAQRRIAPQDDPANGVTSESLANRDIKATHAEVLAMSATRSQDVQNLVSAFVAFL</sequence>
<feature type="binding site" evidence="6">
    <location>
        <position position="26"/>
    </location>
    <ligand>
        <name>phosphate</name>
        <dbReference type="ChEBI" id="CHEBI:43474"/>
    </ligand>
</feature>
<evidence type="ECO:0000256" key="3">
    <source>
        <dbReference type="ARBA" id="ARBA00022676"/>
    </source>
</evidence>
<dbReference type="NCBIfam" id="TIGR01697">
    <property type="entry name" value="PNPH-PUNA-XAPA"/>
    <property type="match status" value="1"/>
</dbReference>
<feature type="binding site" evidence="6">
    <location>
        <position position="110"/>
    </location>
    <ligand>
        <name>phosphate</name>
        <dbReference type="ChEBI" id="CHEBI:43474"/>
    </ligand>
</feature>
<feature type="binding site" evidence="6">
    <location>
        <position position="241"/>
    </location>
    <ligand>
        <name>a purine D-ribonucleoside</name>
        <dbReference type="ChEBI" id="CHEBI:142355"/>
    </ligand>
</feature>
<dbReference type="Gene3D" id="3.40.50.1580">
    <property type="entry name" value="Nucleoside phosphorylase domain"/>
    <property type="match status" value="1"/>
</dbReference>
<comment type="pathway">
    <text evidence="1 5">Purine metabolism; purine nucleoside salvage.</text>
</comment>